<dbReference type="AlphaFoldDB" id="A0A8H3J9V9"/>
<reference evidence="2" key="1">
    <citation type="submission" date="2021-03" db="EMBL/GenBank/DDBJ databases">
        <authorList>
            <person name="Tagirdzhanova G."/>
        </authorList>
    </citation>
    <scope>NUCLEOTIDE SEQUENCE</scope>
</reference>
<protein>
    <submittedName>
        <fullName evidence="2">Uncharacterized protein</fullName>
    </submittedName>
</protein>
<dbReference type="Proteomes" id="UP000664203">
    <property type="component" value="Unassembled WGS sequence"/>
</dbReference>
<name>A0A8H3J9V9_9LECA</name>
<feature type="compositionally biased region" description="Basic residues" evidence="1">
    <location>
        <begin position="1"/>
        <end position="16"/>
    </location>
</feature>
<proteinExistence type="predicted"/>
<accession>A0A8H3J9V9</accession>
<gene>
    <name evidence="2" type="ORF">ALECFALPRED_011068</name>
</gene>
<evidence type="ECO:0000313" key="2">
    <source>
        <dbReference type="EMBL" id="CAF9943329.1"/>
    </source>
</evidence>
<sequence length="75" mass="8484">MPKSNKPPRKTSKALPRKAEPKGSQLDEWYTTRETHEELAVGEKTSRTFAKTLGFLEKIDKKADGNDKEADHTGR</sequence>
<evidence type="ECO:0000256" key="1">
    <source>
        <dbReference type="SAM" id="MobiDB-lite"/>
    </source>
</evidence>
<feature type="region of interest" description="Disordered" evidence="1">
    <location>
        <begin position="1"/>
        <end position="27"/>
    </location>
</feature>
<comment type="caution">
    <text evidence="2">The sequence shown here is derived from an EMBL/GenBank/DDBJ whole genome shotgun (WGS) entry which is preliminary data.</text>
</comment>
<keyword evidence="3" id="KW-1185">Reference proteome</keyword>
<dbReference type="EMBL" id="CAJPDR010000971">
    <property type="protein sequence ID" value="CAF9943329.1"/>
    <property type="molecule type" value="Genomic_DNA"/>
</dbReference>
<evidence type="ECO:0000313" key="3">
    <source>
        <dbReference type="Proteomes" id="UP000664203"/>
    </source>
</evidence>
<dbReference type="OrthoDB" id="5388324at2759"/>
<organism evidence="2 3">
    <name type="scientific">Alectoria fallacina</name>
    <dbReference type="NCBI Taxonomy" id="1903189"/>
    <lineage>
        <taxon>Eukaryota</taxon>
        <taxon>Fungi</taxon>
        <taxon>Dikarya</taxon>
        <taxon>Ascomycota</taxon>
        <taxon>Pezizomycotina</taxon>
        <taxon>Lecanoromycetes</taxon>
        <taxon>OSLEUM clade</taxon>
        <taxon>Lecanoromycetidae</taxon>
        <taxon>Lecanorales</taxon>
        <taxon>Lecanorineae</taxon>
        <taxon>Parmeliaceae</taxon>
        <taxon>Alectoria</taxon>
    </lineage>
</organism>